<dbReference type="InterPro" id="IPR036179">
    <property type="entry name" value="Ig-like_dom_sf"/>
</dbReference>
<evidence type="ECO:0000256" key="5">
    <source>
        <dbReference type="ARBA" id="ARBA00022737"/>
    </source>
</evidence>
<evidence type="ECO:0000256" key="4">
    <source>
        <dbReference type="ARBA" id="ARBA00022729"/>
    </source>
</evidence>
<dbReference type="Proteomes" id="UP000653383">
    <property type="component" value="Unassembled WGS sequence"/>
</dbReference>
<dbReference type="PROSITE" id="PS50900">
    <property type="entry name" value="PLAC"/>
    <property type="match status" value="1"/>
</dbReference>
<keyword evidence="7 11" id="KW-1015">Disulfide bond</keyword>
<dbReference type="AlphaFoldDB" id="A0A852HLB6"/>
<dbReference type="SMART" id="SM00408">
    <property type="entry name" value="IGc2"/>
    <property type="match status" value="3"/>
</dbReference>
<feature type="region of interest" description="Disordered" evidence="12">
    <location>
        <begin position="862"/>
        <end position="896"/>
    </location>
</feature>
<protein>
    <recommendedName>
        <fullName evidence="10">Papilin</fullName>
    </recommendedName>
</protein>
<dbReference type="SUPFAM" id="SSF48726">
    <property type="entry name" value="Immunoglobulin"/>
    <property type="match status" value="3"/>
</dbReference>
<dbReference type="InterPro" id="IPR045371">
    <property type="entry name" value="ADAMTS_CR_3"/>
</dbReference>
<dbReference type="PRINTS" id="PR01857">
    <property type="entry name" value="ADAMTSFAMILY"/>
</dbReference>
<evidence type="ECO:0000256" key="11">
    <source>
        <dbReference type="PIRSR" id="PIRSR613273-3"/>
    </source>
</evidence>
<dbReference type="InterPro" id="IPR036383">
    <property type="entry name" value="TSP1_rpt_sf"/>
</dbReference>
<evidence type="ECO:0000256" key="2">
    <source>
        <dbReference type="ARBA" id="ARBA00022525"/>
    </source>
</evidence>
<keyword evidence="6" id="KW-0722">Serine protease inhibitor</keyword>
<dbReference type="SMART" id="SM00209">
    <property type="entry name" value="TSP1"/>
    <property type="match status" value="5"/>
</dbReference>
<keyword evidence="5" id="KW-0677">Repeat</keyword>
<evidence type="ECO:0000256" key="12">
    <source>
        <dbReference type="SAM" id="MobiDB-lite"/>
    </source>
</evidence>
<feature type="disulfide bond" evidence="11">
    <location>
        <begin position="48"/>
        <end position="59"/>
    </location>
</feature>
<dbReference type="EMBL" id="WAAE01003830">
    <property type="protein sequence ID" value="NXX26187.1"/>
    <property type="molecule type" value="Genomic_DNA"/>
</dbReference>
<dbReference type="InterPro" id="IPR050439">
    <property type="entry name" value="ADAMTS_ADAMTS-like"/>
</dbReference>
<feature type="non-terminal residue" evidence="16">
    <location>
        <position position="1"/>
    </location>
</feature>
<dbReference type="PROSITE" id="PS50279">
    <property type="entry name" value="BPTI_KUNITZ_2"/>
    <property type="match status" value="1"/>
</dbReference>
<keyword evidence="4" id="KW-0732">Signal</keyword>
<feature type="domain" description="Ig-like" evidence="14">
    <location>
        <begin position="1053"/>
        <end position="1123"/>
    </location>
</feature>
<evidence type="ECO:0000256" key="3">
    <source>
        <dbReference type="ARBA" id="ARBA00022690"/>
    </source>
</evidence>
<dbReference type="GO" id="GO:0004222">
    <property type="term" value="F:metalloendopeptidase activity"/>
    <property type="evidence" value="ECO:0007669"/>
    <property type="project" value="TreeGrafter"/>
</dbReference>
<dbReference type="SMART" id="SM00409">
    <property type="entry name" value="IG"/>
    <property type="match status" value="3"/>
</dbReference>
<feature type="region of interest" description="Disordered" evidence="12">
    <location>
        <begin position="560"/>
        <end position="579"/>
    </location>
</feature>
<keyword evidence="17" id="KW-1185">Reference proteome</keyword>
<dbReference type="Gene3D" id="4.10.410.10">
    <property type="entry name" value="Pancreatic trypsin inhibitor Kunitz domain"/>
    <property type="match status" value="1"/>
</dbReference>
<evidence type="ECO:0000256" key="1">
    <source>
        <dbReference type="ARBA" id="ARBA00004613"/>
    </source>
</evidence>
<feature type="region of interest" description="Disordered" evidence="12">
    <location>
        <begin position="591"/>
        <end position="617"/>
    </location>
</feature>
<feature type="domain" description="PLAC" evidence="15">
    <location>
        <begin position="1230"/>
        <end position="1269"/>
    </location>
</feature>
<comment type="subcellular location">
    <subcellularLocation>
        <location evidence="1">Secreted</location>
    </subcellularLocation>
</comment>
<reference evidence="16" key="1">
    <citation type="submission" date="2020-02" db="EMBL/GenBank/DDBJ databases">
        <title>Bird 10,000 Genomes (B10K) Project - Family phase.</title>
        <authorList>
            <person name="Zhang G."/>
        </authorList>
    </citation>
    <scope>NUCLEOTIDE SEQUENCE</scope>
    <source>
        <strain evidence="16">B10K-DU-002-40</strain>
        <tissue evidence="16">Muscle</tissue>
    </source>
</reference>
<dbReference type="GO" id="GO:0004867">
    <property type="term" value="F:serine-type endopeptidase inhibitor activity"/>
    <property type="evidence" value="ECO:0007669"/>
    <property type="project" value="UniProtKB-KW"/>
</dbReference>
<evidence type="ECO:0000259" key="14">
    <source>
        <dbReference type="PROSITE" id="PS50835"/>
    </source>
</evidence>
<dbReference type="InterPro" id="IPR010909">
    <property type="entry name" value="PLAC"/>
</dbReference>
<dbReference type="PRINTS" id="PR00759">
    <property type="entry name" value="BASICPTASE"/>
</dbReference>
<dbReference type="InterPro" id="IPR020901">
    <property type="entry name" value="Prtase_inh_Kunz-CS"/>
</dbReference>
<feature type="disulfide bond" evidence="11">
    <location>
        <begin position="37"/>
        <end position="74"/>
    </location>
</feature>
<dbReference type="Gene3D" id="2.60.40.10">
    <property type="entry name" value="Immunoglobulins"/>
    <property type="match status" value="3"/>
</dbReference>
<dbReference type="InterPro" id="IPR002223">
    <property type="entry name" value="Kunitz_BPTI"/>
</dbReference>
<evidence type="ECO:0000256" key="7">
    <source>
        <dbReference type="ARBA" id="ARBA00023157"/>
    </source>
</evidence>
<dbReference type="Pfam" id="PF00090">
    <property type="entry name" value="TSP_1"/>
    <property type="match status" value="1"/>
</dbReference>
<dbReference type="SUPFAM" id="SSF57362">
    <property type="entry name" value="BPTI-like"/>
    <property type="match status" value="1"/>
</dbReference>
<keyword evidence="2" id="KW-0964">Secreted</keyword>
<name>A0A852HLB6_9PASS</name>
<dbReference type="OrthoDB" id="9948486at2759"/>
<dbReference type="GO" id="GO:0005604">
    <property type="term" value="C:basement membrane"/>
    <property type="evidence" value="ECO:0007669"/>
    <property type="project" value="UniProtKB-ARBA"/>
</dbReference>
<dbReference type="GO" id="GO:0006508">
    <property type="term" value="P:proteolysis"/>
    <property type="evidence" value="ECO:0007669"/>
    <property type="project" value="TreeGrafter"/>
</dbReference>
<dbReference type="InterPro" id="IPR007110">
    <property type="entry name" value="Ig-like_dom"/>
</dbReference>
<feature type="compositionally biased region" description="Low complexity" evidence="12">
    <location>
        <begin position="593"/>
        <end position="604"/>
    </location>
</feature>
<dbReference type="InterPro" id="IPR036880">
    <property type="entry name" value="Kunitz_BPTI_sf"/>
</dbReference>
<keyword evidence="3" id="KW-0646">Protease inhibitor</keyword>
<dbReference type="InterPro" id="IPR013273">
    <property type="entry name" value="ADAMTS/ADAMTS-like"/>
</dbReference>
<dbReference type="CDD" id="cd22635">
    <property type="entry name" value="Kunitz_papilin"/>
    <property type="match status" value="1"/>
</dbReference>
<feature type="non-terminal residue" evidence="16">
    <location>
        <position position="1279"/>
    </location>
</feature>
<dbReference type="PANTHER" id="PTHR13723:SF281">
    <property type="entry name" value="PAPILIN"/>
    <property type="match status" value="1"/>
</dbReference>
<evidence type="ECO:0000256" key="6">
    <source>
        <dbReference type="ARBA" id="ARBA00022900"/>
    </source>
</evidence>
<feature type="disulfide bond" evidence="11">
    <location>
        <begin position="33"/>
        <end position="69"/>
    </location>
</feature>
<dbReference type="InterPro" id="IPR010294">
    <property type="entry name" value="ADAMTS_spacer1"/>
</dbReference>
<evidence type="ECO:0000259" key="15">
    <source>
        <dbReference type="PROSITE" id="PS50900"/>
    </source>
</evidence>
<dbReference type="Pfam" id="PF00014">
    <property type="entry name" value="Kunitz_BPTI"/>
    <property type="match status" value="1"/>
</dbReference>
<evidence type="ECO:0000256" key="10">
    <source>
        <dbReference type="ARBA" id="ARBA00074534"/>
    </source>
</evidence>
<feature type="compositionally biased region" description="Polar residues" evidence="12">
    <location>
        <begin position="676"/>
        <end position="697"/>
    </location>
</feature>
<dbReference type="InterPro" id="IPR000884">
    <property type="entry name" value="TSP1_rpt"/>
</dbReference>
<evidence type="ECO:0000313" key="17">
    <source>
        <dbReference type="Proteomes" id="UP000653383"/>
    </source>
</evidence>
<dbReference type="FunFam" id="2.60.120.830:FF:000001">
    <property type="entry name" value="A disintegrin and metalloproteinase with thrombospondin motifs 1"/>
    <property type="match status" value="1"/>
</dbReference>
<dbReference type="GO" id="GO:0005576">
    <property type="term" value="C:extracellular region"/>
    <property type="evidence" value="ECO:0007669"/>
    <property type="project" value="UniProtKB-SubCell"/>
</dbReference>
<evidence type="ECO:0000259" key="13">
    <source>
        <dbReference type="PROSITE" id="PS50279"/>
    </source>
</evidence>
<sequence>CLFAMSVGFFCFQGCRMKRQADVWGSWGEWSKCSRSCGGGVSFRQRRCYSPRTEGPSSCVGPTRSYRSCNVQNCPEGSRDFRAEQCAEFDGTEFQGKKYKWLPYYGAPNKCELNCIPKGENFYYRHKEAVVDGTTCEPGKRDICVEGVCQAVGCDNMLESAKKEDKCLQCGGDGSTCYSVKGTFDVASLPKGYNQIFIIPVGATSIQIKEVKPSRNFLAVKNVRGEYYLNGHWTIDFSRALQVASTVLHYDRGSEGDVAPELLHARGPTTEPLIIELISQEPNTGVQYEYYLPLQGQASGYSWSYSSWSECSSECGGGFQSRLVFCTIDNEIYPDYMCRNKPQPDNNRTCGHQPCPQTKRWKTGEWGSCSATCGGGTQTRSVYCVAFDGQSWQGVVDDAECMAFAQQPRRSQPCNLRQCATWSTGPWSQCSASCGEGVQTRTVTCRTQQGSQAQDFACLMEPKPSATQPCLKENCIQEIGWHVGDWGLCSKSCDSGIRTRQVICADGDSKFYSPETCKAIQPQKPATLGSCNTQPCYLPQQVPSMQDTMGYDVTRQSLLTRYNPNSPAPGNHHIPSTEDHGLSLFPVRWEPQSRSAGSRRLSLSQDPPAGTGSQDCHQSPHGCCPDGHTPASGPLGRGCPFSTCHQNRYGCCPDGVSAAQGPNNIGCPQYYRDPQTRQNHPTATTPAGSQGLSQQRPSGECRGSMYGCCFDNVASASGPRGEGCLNRPNYPYPVMCLLPSAHGPCTNWTTRWYFVGVVGKCNRFWYGGCHGNKNSFASEEECMRACHSSVGGQQQSPTREAASHSQEGRTYGASLSTQDSHRQDSWRRDMLPEALPRTGVLESQRWDTQRSRLDSLGQLHSWETAMPGPSDRQSSSGQQVLPREGKQGEEGTRSANGIPFSFRTILEEAKPSLVTAVVGQNIQLVCKSGVSPLSRVEWMKNSRPVSSDRHTYQSDSSLVISHVEPEDAGTYTCRTSDGRTEGRQVQLQIAEYQSTVLAEGERGRVLHKADQQHRGLSRGRQLVQAAGASVRQQLTYRLKMDKSEPTVVEANVGERVRLPCTVEASPALTIEWQKDGQPLSSPRHRQQSDGALVISRVASEDVGFFTCIASNGRDRGQRRVLLRPLGELRITGLLPSVTVPEGGTAQLHCTVTGNNVNIRWSRNGVPMRGDGHHIHLSQDGSLTISNVQEADEGSYTCSAYSSSSSSVSASSEVKVLRSRPSTTASHVVDLSRECVDQPHLANCDLILQAQLCGNEYYSSFCCASCARHRAQGSAAHLRG</sequence>
<dbReference type="Pfam" id="PF19030">
    <property type="entry name" value="TSP1_ADAMTS"/>
    <property type="match status" value="4"/>
</dbReference>
<dbReference type="Pfam" id="PF13927">
    <property type="entry name" value="Ig_3"/>
    <property type="match status" value="2"/>
</dbReference>
<proteinExistence type="inferred from homology"/>
<dbReference type="PROSITE" id="PS00280">
    <property type="entry name" value="BPTI_KUNITZ_1"/>
    <property type="match status" value="1"/>
</dbReference>
<dbReference type="Gene3D" id="2.20.100.10">
    <property type="entry name" value="Thrombospondin type-1 (TSP1) repeat"/>
    <property type="match status" value="5"/>
</dbReference>
<dbReference type="FunFam" id="2.20.100.10:FF:000005">
    <property type="entry name" value="ADAM metallopeptidase with thrombospondin type 1 motif 9"/>
    <property type="match status" value="4"/>
</dbReference>
<dbReference type="InterPro" id="IPR003598">
    <property type="entry name" value="Ig_sub2"/>
</dbReference>
<keyword evidence="8" id="KW-0393">Immunoglobulin domain</keyword>
<organism evidence="16 17">
    <name type="scientific">Nicator chloris</name>
    <dbReference type="NCBI Taxonomy" id="237433"/>
    <lineage>
        <taxon>Eukaryota</taxon>
        <taxon>Metazoa</taxon>
        <taxon>Chordata</taxon>
        <taxon>Craniata</taxon>
        <taxon>Vertebrata</taxon>
        <taxon>Euteleostomi</taxon>
        <taxon>Archelosauria</taxon>
        <taxon>Archosauria</taxon>
        <taxon>Dinosauria</taxon>
        <taxon>Saurischia</taxon>
        <taxon>Theropoda</taxon>
        <taxon>Coelurosauria</taxon>
        <taxon>Aves</taxon>
        <taxon>Neognathae</taxon>
        <taxon>Neoaves</taxon>
        <taxon>Telluraves</taxon>
        <taxon>Australaves</taxon>
        <taxon>Passeriformes</taxon>
        <taxon>Sylvioidea</taxon>
        <taxon>Pycnonotidae</taxon>
        <taxon>Nicator</taxon>
    </lineage>
</organism>
<feature type="domain" description="BPTI/Kunitz inhibitor" evidence="13">
    <location>
        <begin position="736"/>
        <end position="786"/>
    </location>
</feature>
<comment type="similarity">
    <text evidence="9">Belongs to the papilin family.</text>
</comment>
<feature type="region of interest" description="Disordered" evidence="12">
    <location>
        <begin position="667"/>
        <end position="698"/>
    </location>
</feature>
<dbReference type="Pfam" id="PF05986">
    <property type="entry name" value="ADAMTS_spacer1"/>
    <property type="match status" value="1"/>
</dbReference>
<dbReference type="PROSITE" id="PS50092">
    <property type="entry name" value="TSP1"/>
    <property type="match status" value="5"/>
</dbReference>
<gene>
    <name evidence="16" type="primary">Papln</name>
    <name evidence="16" type="ORF">NICCHL_R11026</name>
</gene>
<feature type="compositionally biased region" description="Basic and acidic residues" evidence="12">
    <location>
        <begin position="883"/>
        <end position="892"/>
    </location>
</feature>
<dbReference type="PANTHER" id="PTHR13723">
    <property type="entry name" value="ADAMTS A DISINTEGRIN AND METALLOPROTEASE WITH THROMBOSPONDIN MOTIFS PROTEASE"/>
    <property type="match status" value="1"/>
</dbReference>
<dbReference type="SUPFAM" id="SSF82895">
    <property type="entry name" value="TSP-1 type 1 repeat"/>
    <property type="match status" value="5"/>
</dbReference>
<feature type="domain" description="Ig-like" evidence="14">
    <location>
        <begin position="1124"/>
        <end position="1208"/>
    </location>
</feature>
<dbReference type="Pfam" id="PF08686">
    <property type="entry name" value="PLAC"/>
    <property type="match status" value="1"/>
</dbReference>
<dbReference type="GO" id="GO:0030198">
    <property type="term" value="P:extracellular matrix organization"/>
    <property type="evidence" value="ECO:0007669"/>
    <property type="project" value="InterPro"/>
</dbReference>
<comment type="caution">
    <text evidence="16">The sequence shown here is derived from an EMBL/GenBank/DDBJ whole genome shotgun (WGS) entry which is preliminary data.</text>
</comment>
<dbReference type="InterPro" id="IPR013098">
    <property type="entry name" value="Ig_I-set"/>
</dbReference>
<evidence type="ECO:0000256" key="9">
    <source>
        <dbReference type="ARBA" id="ARBA00061693"/>
    </source>
</evidence>
<accession>A0A852HLB6</accession>
<dbReference type="Pfam" id="PF19236">
    <property type="entry name" value="ADAMTS_CR_3"/>
    <property type="match status" value="1"/>
</dbReference>
<dbReference type="InterPro" id="IPR013783">
    <property type="entry name" value="Ig-like_fold"/>
</dbReference>
<dbReference type="SMART" id="SM00131">
    <property type="entry name" value="KU"/>
    <property type="match status" value="1"/>
</dbReference>
<dbReference type="Gene3D" id="2.60.120.830">
    <property type="match status" value="1"/>
</dbReference>
<feature type="domain" description="Ig-like" evidence="14">
    <location>
        <begin position="899"/>
        <end position="990"/>
    </location>
</feature>
<dbReference type="FunFam" id="2.20.100.10:FF:000001">
    <property type="entry name" value="semaphorin-5A isoform X1"/>
    <property type="match status" value="1"/>
</dbReference>
<dbReference type="InterPro" id="IPR003599">
    <property type="entry name" value="Ig_sub"/>
</dbReference>
<dbReference type="Pfam" id="PF07679">
    <property type="entry name" value="I-set"/>
    <property type="match status" value="1"/>
</dbReference>
<evidence type="ECO:0000313" key="16">
    <source>
        <dbReference type="EMBL" id="NXX26187.1"/>
    </source>
</evidence>
<feature type="region of interest" description="Disordered" evidence="12">
    <location>
        <begin position="790"/>
        <end position="825"/>
    </location>
</feature>
<dbReference type="PROSITE" id="PS50835">
    <property type="entry name" value="IG_LIKE"/>
    <property type="match status" value="3"/>
</dbReference>
<evidence type="ECO:0000256" key="8">
    <source>
        <dbReference type="ARBA" id="ARBA00023319"/>
    </source>
</evidence>
<dbReference type="FunFam" id="4.10.410.10:FF:000017">
    <property type="entry name" value="papilin isoform X2"/>
    <property type="match status" value="1"/>
</dbReference>